<dbReference type="Proteomes" id="UP000006461">
    <property type="component" value="Chromosome"/>
</dbReference>
<dbReference type="Gene3D" id="1.20.1530.10">
    <property type="entry name" value="Na+/H+ antiporter like domain"/>
    <property type="match status" value="1"/>
</dbReference>
<dbReference type="GO" id="GO:0015385">
    <property type="term" value="F:sodium:proton antiporter activity"/>
    <property type="evidence" value="ECO:0007669"/>
    <property type="project" value="TreeGrafter"/>
</dbReference>
<evidence type="ECO:0000313" key="12">
    <source>
        <dbReference type="EMBL" id="CCH89202.1"/>
    </source>
</evidence>
<dbReference type="GO" id="GO:0005886">
    <property type="term" value="C:plasma membrane"/>
    <property type="evidence" value="ECO:0007669"/>
    <property type="project" value="UniProtKB-SubCell"/>
</dbReference>
<dbReference type="PANTHER" id="PTHR30341:SF0">
    <property type="entry name" value="NA(+)_H(+) ANTIPORTER NHAA"/>
    <property type="match status" value="1"/>
</dbReference>
<dbReference type="HOGENOM" id="CLU_1990111_0_0_11"/>
<evidence type="ECO:0000256" key="3">
    <source>
        <dbReference type="ARBA" id="ARBA00022449"/>
    </source>
</evidence>
<accession>I4F0N9</accession>
<evidence type="ECO:0000256" key="10">
    <source>
        <dbReference type="ARBA" id="ARBA00023201"/>
    </source>
</evidence>
<keyword evidence="6 11" id="KW-1133">Transmembrane helix</keyword>
<protein>
    <submittedName>
        <fullName evidence="12">Na+/H+ antiporter NhaA</fullName>
    </submittedName>
</protein>
<evidence type="ECO:0000256" key="6">
    <source>
        <dbReference type="ARBA" id="ARBA00022989"/>
    </source>
</evidence>
<keyword evidence="7" id="KW-0915">Sodium</keyword>
<keyword evidence="10" id="KW-0739">Sodium transport</keyword>
<keyword evidence="13" id="KW-1185">Reference proteome</keyword>
<dbReference type="EMBL" id="FO203431">
    <property type="protein sequence ID" value="CCH89202.1"/>
    <property type="molecule type" value="Genomic_DNA"/>
</dbReference>
<feature type="transmembrane region" description="Helical" evidence="11">
    <location>
        <begin position="27"/>
        <end position="44"/>
    </location>
</feature>
<evidence type="ECO:0000256" key="4">
    <source>
        <dbReference type="ARBA" id="ARBA00022475"/>
    </source>
</evidence>
<comment type="subcellular location">
    <subcellularLocation>
        <location evidence="1">Cell inner membrane</location>
        <topology evidence="1">Multi-pass membrane protein</topology>
    </subcellularLocation>
</comment>
<proteinExistence type="predicted"/>
<dbReference type="InterPro" id="IPR023171">
    <property type="entry name" value="Na/H_antiporter_dom_sf"/>
</dbReference>
<keyword evidence="8" id="KW-0406">Ion transport</keyword>
<evidence type="ECO:0000256" key="1">
    <source>
        <dbReference type="ARBA" id="ARBA00004429"/>
    </source>
</evidence>
<organism evidence="12 13">
    <name type="scientific">Modestobacter italicus (strain DSM 44449 / CECT 9708 / BC 501)</name>
    <dbReference type="NCBI Taxonomy" id="2732864"/>
    <lineage>
        <taxon>Bacteria</taxon>
        <taxon>Bacillati</taxon>
        <taxon>Actinomycetota</taxon>
        <taxon>Actinomycetes</taxon>
        <taxon>Geodermatophilales</taxon>
        <taxon>Geodermatophilaceae</taxon>
        <taxon>Modestobacter</taxon>
    </lineage>
</organism>
<evidence type="ECO:0000256" key="2">
    <source>
        <dbReference type="ARBA" id="ARBA00022448"/>
    </source>
</evidence>
<dbReference type="GO" id="GO:0006885">
    <property type="term" value="P:regulation of pH"/>
    <property type="evidence" value="ECO:0007669"/>
    <property type="project" value="InterPro"/>
</dbReference>
<evidence type="ECO:0000256" key="7">
    <source>
        <dbReference type="ARBA" id="ARBA00023053"/>
    </source>
</evidence>
<name>I4F0N9_MODI5</name>
<keyword evidence="9 11" id="KW-0472">Membrane</keyword>
<evidence type="ECO:0000256" key="9">
    <source>
        <dbReference type="ARBA" id="ARBA00023136"/>
    </source>
</evidence>
<evidence type="ECO:0000256" key="11">
    <source>
        <dbReference type="SAM" id="Phobius"/>
    </source>
</evidence>
<evidence type="ECO:0000256" key="5">
    <source>
        <dbReference type="ARBA" id="ARBA00022692"/>
    </source>
</evidence>
<dbReference type="eggNOG" id="COG3004">
    <property type="taxonomic scope" value="Bacteria"/>
</dbReference>
<sequence>MTSPMRLFARGSWAEVRRITEILHKETVGGALLLAATIIALVWANSPWADSYDALRDVRIGPAALPLDLTLATWAADGLLAIFFSSPDWNSSASSSPATCAIPAAPRCRSPRPSAAWSSRSSSTC</sequence>
<keyword evidence="2" id="KW-0813">Transport</keyword>
<dbReference type="STRING" id="477641.MODMU_3798"/>
<keyword evidence="4" id="KW-1003">Cell membrane</keyword>
<evidence type="ECO:0000313" key="13">
    <source>
        <dbReference type="Proteomes" id="UP000006461"/>
    </source>
</evidence>
<dbReference type="KEGG" id="mmar:MODMU_3798"/>
<dbReference type="Pfam" id="PF06965">
    <property type="entry name" value="Na_H_antiport_1"/>
    <property type="match status" value="1"/>
</dbReference>
<evidence type="ECO:0000256" key="8">
    <source>
        <dbReference type="ARBA" id="ARBA00023065"/>
    </source>
</evidence>
<reference evidence="12 13" key="1">
    <citation type="journal article" date="2012" name="J. Bacteriol.">
        <title>Genome Sequence of Radiation-Resistant Modestobacter marinus Strain BC501, a Representative Actinobacterium That Thrives on Calcareous Stone Surfaces.</title>
        <authorList>
            <person name="Normand P."/>
            <person name="Gury J."/>
            <person name="Pujic P."/>
            <person name="Chouaia B."/>
            <person name="Crotti E."/>
            <person name="Brusetti L."/>
            <person name="Daffonchio D."/>
            <person name="Vacherie B."/>
            <person name="Barbe V."/>
            <person name="Medigue C."/>
            <person name="Calteau A."/>
            <person name="Ghodhbane-Gtari F."/>
            <person name="Essoussi I."/>
            <person name="Nouioui I."/>
            <person name="Abbassi-Ghozzi I."/>
            <person name="Gtari M."/>
        </authorList>
    </citation>
    <scope>NUCLEOTIDE SEQUENCE [LARGE SCALE GENOMIC DNA]</scope>
    <source>
        <strain evidence="13">BC 501</strain>
    </source>
</reference>
<keyword evidence="5 11" id="KW-0812">Transmembrane</keyword>
<keyword evidence="3" id="KW-0050">Antiport</keyword>
<gene>
    <name evidence="12" type="ordered locus">MODMU_3798</name>
</gene>
<dbReference type="AlphaFoldDB" id="I4F0N9"/>
<feature type="transmembrane region" description="Helical" evidence="11">
    <location>
        <begin position="64"/>
        <end position="84"/>
    </location>
</feature>
<dbReference type="PANTHER" id="PTHR30341">
    <property type="entry name" value="SODIUM ION/PROTON ANTIPORTER NHAA-RELATED"/>
    <property type="match status" value="1"/>
</dbReference>
<dbReference type="InterPro" id="IPR004670">
    <property type="entry name" value="NhaA"/>
</dbReference>